<evidence type="ECO:0000256" key="1">
    <source>
        <dbReference type="ARBA" id="ARBA00018672"/>
    </source>
</evidence>
<dbReference type="InterPro" id="IPR007492">
    <property type="entry name" value="LytTR_DNA-bd_dom"/>
</dbReference>
<dbReference type="InterPro" id="IPR001789">
    <property type="entry name" value="Sig_transdc_resp-reg_receiver"/>
</dbReference>
<proteinExistence type="predicted"/>
<feature type="modified residue" description="4-aspartylphosphate" evidence="3">
    <location>
        <position position="54"/>
    </location>
</feature>
<keyword evidence="3" id="KW-0597">Phosphoprotein</keyword>
<sequence>MMRVLIVDDEYPARRELRAQLARFPDVQVVGEAASAEEAYELIAALNYDVVFLDIEMPGMSGMDLARRISRGPSGPRVVFTTAYPQYALEAFQVGAVGYLLKPFDEERLGELLDRIAGPRGALPAREAGGPAPAGPRREPGARAPSDAPASRTPPRIPVEKAGKTLLVHPSEIAFIYAQEEQVYVKLHSERLPCRFTLRQLDARLAPYGFLRVHRRFLVNLEKVREVVPYFKGSIGLVVADAERTEIPVSRGLTPLVRRRLGLREE</sequence>
<feature type="domain" description="HTH LytTR-type" evidence="6">
    <location>
        <begin position="157"/>
        <end position="263"/>
    </location>
</feature>
<name>A0AA35CQH1_9FIRM</name>
<dbReference type="InterPro" id="IPR011006">
    <property type="entry name" value="CheY-like_superfamily"/>
</dbReference>
<dbReference type="PROSITE" id="PS50110">
    <property type="entry name" value="RESPONSE_REGULATORY"/>
    <property type="match status" value="1"/>
</dbReference>
<keyword evidence="8" id="KW-1185">Reference proteome</keyword>
<dbReference type="KEGG" id="cmic:caldi_31710"/>
<dbReference type="PANTHER" id="PTHR37299">
    <property type="entry name" value="TRANSCRIPTIONAL REGULATOR-RELATED"/>
    <property type="match status" value="1"/>
</dbReference>
<dbReference type="SMART" id="SM00850">
    <property type="entry name" value="LytTR"/>
    <property type="match status" value="1"/>
</dbReference>
<dbReference type="PROSITE" id="PS50930">
    <property type="entry name" value="HTH_LYTTR"/>
    <property type="match status" value="1"/>
</dbReference>
<dbReference type="AlphaFoldDB" id="A0AA35CQH1"/>
<feature type="region of interest" description="Disordered" evidence="4">
    <location>
        <begin position="121"/>
        <end position="157"/>
    </location>
</feature>
<dbReference type="Proteomes" id="UP001163687">
    <property type="component" value="Chromosome"/>
</dbReference>
<feature type="compositionally biased region" description="Low complexity" evidence="4">
    <location>
        <begin position="121"/>
        <end position="131"/>
    </location>
</feature>
<evidence type="ECO:0000256" key="3">
    <source>
        <dbReference type="PROSITE-ProRule" id="PRU00169"/>
    </source>
</evidence>
<feature type="domain" description="Response regulatory" evidence="5">
    <location>
        <begin position="3"/>
        <end position="117"/>
    </location>
</feature>
<dbReference type="Gene3D" id="3.40.50.2300">
    <property type="match status" value="1"/>
</dbReference>
<organism evidence="7 8">
    <name type="scientific">Caldinitratiruptor microaerophilus</name>
    <dbReference type="NCBI Taxonomy" id="671077"/>
    <lineage>
        <taxon>Bacteria</taxon>
        <taxon>Bacillati</taxon>
        <taxon>Bacillota</taxon>
        <taxon>Clostridia</taxon>
        <taxon>Eubacteriales</taxon>
        <taxon>Symbiobacteriaceae</taxon>
        <taxon>Caldinitratiruptor</taxon>
    </lineage>
</organism>
<dbReference type="SMART" id="SM00448">
    <property type="entry name" value="REC"/>
    <property type="match status" value="1"/>
</dbReference>
<evidence type="ECO:0000313" key="8">
    <source>
        <dbReference type="Proteomes" id="UP001163687"/>
    </source>
</evidence>
<accession>A0AA35CQH1</accession>
<dbReference type="Pfam" id="PF00072">
    <property type="entry name" value="Response_reg"/>
    <property type="match status" value="1"/>
</dbReference>
<evidence type="ECO:0000256" key="4">
    <source>
        <dbReference type="SAM" id="MobiDB-lite"/>
    </source>
</evidence>
<dbReference type="GO" id="GO:0000156">
    <property type="term" value="F:phosphorelay response regulator activity"/>
    <property type="evidence" value="ECO:0007669"/>
    <property type="project" value="InterPro"/>
</dbReference>
<dbReference type="InterPro" id="IPR046947">
    <property type="entry name" value="LytR-like"/>
</dbReference>
<reference evidence="7" key="1">
    <citation type="submission" date="2022-03" db="EMBL/GenBank/DDBJ databases">
        <title>Complete genome sequence of Caldinitratiruptor microaerophilus.</title>
        <authorList>
            <person name="Mukaiyama R."/>
            <person name="Nishiyama T."/>
            <person name="Ueda K."/>
        </authorList>
    </citation>
    <scope>NUCLEOTIDE SEQUENCE</scope>
    <source>
        <strain evidence="7">JCM 16183</strain>
    </source>
</reference>
<comment type="function">
    <text evidence="2">May play the central regulatory role in sporulation. It may be an element of the effector pathway responsible for the activation of sporulation genes in response to nutritional stress. Spo0A may act in concert with spo0H (a sigma factor) to control the expression of some genes that are critical to the sporulation process.</text>
</comment>
<gene>
    <name evidence="7" type="ORF">caldi_31710</name>
</gene>
<dbReference type="PANTHER" id="PTHR37299:SF1">
    <property type="entry name" value="STAGE 0 SPORULATION PROTEIN A HOMOLOG"/>
    <property type="match status" value="1"/>
</dbReference>
<evidence type="ECO:0000259" key="5">
    <source>
        <dbReference type="PROSITE" id="PS50110"/>
    </source>
</evidence>
<evidence type="ECO:0000313" key="7">
    <source>
        <dbReference type="EMBL" id="BDG62081.1"/>
    </source>
</evidence>
<dbReference type="GO" id="GO:0003677">
    <property type="term" value="F:DNA binding"/>
    <property type="evidence" value="ECO:0007669"/>
    <property type="project" value="UniProtKB-KW"/>
</dbReference>
<dbReference type="Pfam" id="PF04397">
    <property type="entry name" value="LytTR"/>
    <property type="match status" value="1"/>
</dbReference>
<evidence type="ECO:0000259" key="6">
    <source>
        <dbReference type="PROSITE" id="PS50930"/>
    </source>
</evidence>
<dbReference type="EMBL" id="AP025628">
    <property type="protein sequence ID" value="BDG62081.1"/>
    <property type="molecule type" value="Genomic_DNA"/>
</dbReference>
<evidence type="ECO:0000256" key="2">
    <source>
        <dbReference type="ARBA" id="ARBA00024867"/>
    </source>
</evidence>
<keyword evidence="7" id="KW-0238">DNA-binding</keyword>
<protein>
    <recommendedName>
        <fullName evidence="1">Stage 0 sporulation protein A homolog</fullName>
    </recommendedName>
</protein>
<dbReference type="SUPFAM" id="SSF52172">
    <property type="entry name" value="CheY-like"/>
    <property type="match status" value="1"/>
</dbReference>
<dbReference type="Gene3D" id="2.40.50.1020">
    <property type="entry name" value="LytTr DNA-binding domain"/>
    <property type="match status" value="1"/>
</dbReference>